<name>A0A0K2T277_LEPSM</name>
<evidence type="ECO:0000313" key="1">
    <source>
        <dbReference type="EMBL" id="CDW19546.1"/>
    </source>
</evidence>
<reference evidence="1" key="1">
    <citation type="submission" date="2014-05" db="EMBL/GenBank/DDBJ databases">
        <authorList>
            <person name="Chronopoulou M."/>
        </authorList>
    </citation>
    <scope>NUCLEOTIDE SEQUENCE</scope>
    <source>
        <tissue evidence="1">Whole organism</tissue>
    </source>
</reference>
<proteinExistence type="predicted"/>
<protein>
    <submittedName>
        <fullName evidence="1">Uncharacterized protein</fullName>
    </submittedName>
</protein>
<accession>A0A0K2T277</accession>
<dbReference type="EMBL" id="HACA01002185">
    <property type="protein sequence ID" value="CDW19546.1"/>
    <property type="molecule type" value="Transcribed_RNA"/>
</dbReference>
<organism evidence="1">
    <name type="scientific">Lepeophtheirus salmonis</name>
    <name type="common">Salmon louse</name>
    <name type="synonym">Caligus salmonis</name>
    <dbReference type="NCBI Taxonomy" id="72036"/>
    <lineage>
        <taxon>Eukaryota</taxon>
        <taxon>Metazoa</taxon>
        <taxon>Ecdysozoa</taxon>
        <taxon>Arthropoda</taxon>
        <taxon>Crustacea</taxon>
        <taxon>Multicrustacea</taxon>
        <taxon>Hexanauplia</taxon>
        <taxon>Copepoda</taxon>
        <taxon>Siphonostomatoida</taxon>
        <taxon>Caligidae</taxon>
        <taxon>Lepeophtheirus</taxon>
    </lineage>
</organism>
<dbReference type="AlphaFoldDB" id="A0A0K2T277"/>
<sequence length="71" mass="8344">MFNNRDLKTIKCRSKVCNSDQDRNNNPNCSRKNSIKTEPKQNSILDRVLTLICPYIYPKSNKQSFFNLMCL</sequence>